<organism evidence="4 5">
    <name type="scientific">Coprinellus micaceus</name>
    <name type="common">Glistening ink-cap mushroom</name>
    <name type="synonym">Coprinus micaceus</name>
    <dbReference type="NCBI Taxonomy" id="71717"/>
    <lineage>
        <taxon>Eukaryota</taxon>
        <taxon>Fungi</taxon>
        <taxon>Dikarya</taxon>
        <taxon>Basidiomycota</taxon>
        <taxon>Agaricomycotina</taxon>
        <taxon>Agaricomycetes</taxon>
        <taxon>Agaricomycetidae</taxon>
        <taxon>Agaricales</taxon>
        <taxon>Agaricineae</taxon>
        <taxon>Psathyrellaceae</taxon>
        <taxon>Coprinellus</taxon>
    </lineage>
</organism>
<comment type="similarity">
    <text evidence="1">Belongs to the cyclin family.</text>
</comment>
<accession>A0A4Y7U1R2</accession>
<evidence type="ECO:0000259" key="3">
    <source>
        <dbReference type="SMART" id="SM00385"/>
    </source>
</evidence>
<dbReference type="GO" id="GO:0006357">
    <property type="term" value="P:regulation of transcription by RNA polymerase II"/>
    <property type="evidence" value="ECO:0007669"/>
    <property type="project" value="InterPro"/>
</dbReference>
<sequence>MQSGRQSPSNQAASTSRFHHPYFTPAEVEFLAEKQRGKLSHTQEEKTRQSACSFLEAMGTRIGFPRRTIATAQSLYHRYNLFFPRNKEYSYTDICHAALFVSTKMHDTLKKPRELLAVSFGIRNPELAARSKHPGGEVDLDTLDSQMVESERQRLLTIERLILETICFNFTSRMAFPYVIKIGRVLKASKRLTKFAWRIATDCHRTLLPLQYPAHTIAIGSIYVASLLSSFEQPPEPANPEFRSPHELAALLGKHGAWEEQFQSQAADLEDIAHAMLDLFIQSSQNPSANTSPSTPSSPHPHSSHSRQPTVIPSPWKSEQLIRLKIVMRETEIPPRKRQPLGTADPSALYKAEDANLVGKNEGTVRFLFGPPGVY</sequence>
<dbReference type="GO" id="GO:0016538">
    <property type="term" value="F:cyclin-dependent protein serine/threonine kinase regulator activity"/>
    <property type="evidence" value="ECO:0007669"/>
    <property type="project" value="InterPro"/>
</dbReference>
<dbReference type="STRING" id="71717.A0A4Y7U1R2"/>
<feature type="region of interest" description="Disordered" evidence="2">
    <location>
        <begin position="284"/>
        <end position="314"/>
    </location>
</feature>
<reference evidence="4 5" key="1">
    <citation type="journal article" date="2019" name="Nat. Ecol. Evol.">
        <title>Megaphylogeny resolves global patterns of mushroom evolution.</title>
        <authorList>
            <person name="Varga T."/>
            <person name="Krizsan K."/>
            <person name="Foldi C."/>
            <person name="Dima B."/>
            <person name="Sanchez-Garcia M."/>
            <person name="Sanchez-Ramirez S."/>
            <person name="Szollosi G.J."/>
            <person name="Szarkandi J.G."/>
            <person name="Papp V."/>
            <person name="Albert L."/>
            <person name="Andreopoulos W."/>
            <person name="Angelini C."/>
            <person name="Antonin V."/>
            <person name="Barry K.W."/>
            <person name="Bougher N.L."/>
            <person name="Buchanan P."/>
            <person name="Buyck B."/>
            <person name="Bense V."/>
            <person name="Catcheside P."/>
            <person name="Chovatia M."/>
            <person name="Cooper J."/>
            <person name="Damon W."/>
            <person name="Desjardin D."/>
            <person name="Finy P."/>
            <person name="Geml J."/>
            <person name="Haridas S."/>
            <person name="Hughes K."/>
            <person name="Justo A."/>
            <person name="Karasinski D."/>
            <person name="Kautmanova I."/>
            <person name="Kiss B."/>
            <person name="Kocsube S."/>
            <person name="Kotiranta H."/>
            <person name="LaButti K.M."/>
            <person name="Lechner B.E."/>
            <person name="Liimatainen K."/>
            <person name="Lipzen A."/>
            <person name="Lukacs Z."/>
            <person name="Mihaltcheva S."/>
            <person name="Morgado L.N."/>
            <person name="Niskanen T."/>
            <person name="Noordeloos M.E."/>
            <person name="Ohm R.A."/>
            <person name="Ortiz-Santana B."/>
            <person name="Ovrebo C."/>
            <person name="Racz N."/>
            <person name="Riley R."/>
            <person name="Savchenko A."/>
            <person name="Shiryaev A."/>
            <person name="Soop K."/>
            <person name="Spirin V."/>
            <person name="Szebenyi C."/>
            <person name="Tomsovsky M."/>
            <person name="Tulloss R.E."/>
            <person name="Uehling J."/>
            <person name="Grigoriev I.V."/>
            <person name="Vagvolgyi C."/>
            <person name="Papp T."/>
            <person name="Martin F.M."/>
            <person name="Miettinen O."/>
            <person name="Hibbett D.S."/>
            <person name="Nagy L.G."/>
        </authorList>
    </citation>
    <scope>NUCLEOTIDE SEQUENCE [LARGE SCALE GENOMIC DNA]</scope>
    <source>
        <strain evidence="4 5">FP101781</strain>
    </source>
</reference>
<evidence type="ECO:0000256" key="1">
    <source>
        <dbReference type="RuleBase" id="RU000383"/>
    </source>
</evidence>
<feature type="domain" description="Cyclin-like" evidence="3">
    <location>
        <begin position="53"/>
        <end position="164"/>
    </location>
</feature>
<dbReference type="Proteomes" id="UP000298030">
    <property type="component" value="Unassembled WGS sequence"/>
</dbReference>
<feature type="compositionally biased region" description="Low complexity" evidence="2">
    <location>
        <begin position="284"/>
        <end position="310"/>
    </location>
</feature>
<dbReference type="SUPFAM" id="SSF47954">
    <property type="entry name" value="Cyclin-like"/>
    <property type="match status" value="2"/>
</dbReference>
<dbReference type="EMBL" id="QPFP01000001">
    <property type="protein sequence ID" value="TEB39779.1"/>
    <property type="molecule type" value="Genomic_DNA"/>
</dbReference>
<keyword evidence="5" id="KW-1185">Reference proteome</keyword>
<dbReference type="CDD" id="cd20546">
    <property type="entry name" value="CYCLIN_SpCG1C_ScCTK2-like_rpt2"/>
    <property type="match status" value="1"/>
</dbReference>
<dbReference type="InterPro" id="IPR043198">
    <property type="entry name" value="Cyclin/Ssn8"/>
</dbReference>
<dbReference type="InterPro" id="IPR036915">
    <property type="entry name" value="Cyclin-like_sf"/>
</dbReference>
<dbReference type="PANTHER" id="PTHR10026">
    <property type="entry name" value="CYCLIN"/>
    <property type="match status" value="1"/>
</dbReference>
<dbReference type="OrthoDB" id="25002at2759"/>
<evidence type="ECO:0000313" key="4">
    <source>
        <dbReference type="EMBL" id="TEB39779.1"/>
    </source>
</evidence>
<gene>
    <name evidence="4" type="ORF">FA13DRAFT_1723992</name>
</gene>
<dbReference type="InterPro" id="IPR006671">
    <property type="entry name" value="Cyclin_N"/>
</dbReference>
<comment type="caution">
    <text evidence="4">The sequence shown here is derived from an EMBL/GenBank/DDBJ whole genome shotgun (WGS) entry which is preliminary data.</text>
</comment>
<evidence type="ECO:0000313" key="5">
    <source>
        <dbReference type="Proteomes" id="UP000298030"/>
    </source>
</evidence>
<protein>
    <submittedName>
        <fullName evidence="4">Cyclin-like protein</fullName>
    </submittedName>
</protein>
<keyword evidence="1" id="KW-0195">Cyclin</keyword>
<dbReference type="SMART" id="SM00385">
    <property type="entry name" value="CYCLIN"/>
    <property type="match status" value="1"/>
</dbReference>
<dbReference type="AlphaFoldDB" id="A0A4Y7U1R2"/>
<name>A0A4Y7U1R2_COPMI</name>
<evidence type="ECO:0000256" key="2">
    <source>
        <dbReference type="SAM" id="MobiDB-lite"/>
    </source>
</evidence>
<dbReference type="Pfam" id="PF00134">
    <property type="entry name" value="Cyclin_N"/>
    <property type="match status" value="1"/>
</dbReference>
<proteinExistence type="inferred from homology"/>
<dbReference type="Gene3D" id="1.10.472.10">
    <property type="entry name" value="Cyclin-like"/>
    <property type="match status" value="2"/>
</dbReference>
<dbReference type="InterPro" id="IPR013763">
    <property type="entry name" value="Cyclin-like_dom"/>
</dbReference>